<protein>
    <submittedName>
        <fullName evidence="2">Uncharacterized protein</fullName>
    </submittedName>
</protein>
<dbReference type="SUPFAM" id="SSF51182">
    <property type="entry name" value="RmlC-like cupins"/>
    <property type="match status" value="1"/>
</dbReference>
<dbReference type="Gene3D" id="2.60.120.10">
    <property type="entry name" value="Jelly Rolls"/>
    <property type="match status" value="1"/>
</dbReference>
<organism evidence="2 3">
    <name type="scientific">Aulographum hederae CBS 113979</name>
    <dbReference type="NCBI Taxonomy" id="1176131"/>
    <lineage>
        <taxon>Eukaryota</taxon>
        <taxon>Fungi</taxon>
        <taxon>Dikarya</taxon>
        <taxon>Ascomycota</taxon>
        <taxon>Pezizomycotina</taxon>
        <taxon>Dothideomycetes</taxon>
        <taxon>Pleosporomycetidae</taxon>
        <taxon>Aulographales</taxon>
        <taxon>Aulographaceae</taxon>
    </lineage>
</organism>
<keyword evidence="3" id="KW-1185">Reference proteome</keyword>
<evidence type="ECO:0000313" key="3">
    <source>
        <dbReference type="Proteomes" id="UP000800041"/>
    </source>
</evidence>
<gene>
    <name evidence="2" type="ORF">K402DRAFT_416148</name>
</gene>
<reference evidence="2" key="1">
    <citation type="journal article" date="2020" name="Stud. Mycol.">
        <title>101 Dothideomycetes genomes: a test case for predicting lifestyles and emergence of pathogens.</title>
        <authorList>
            <person name="Haridas S."/>
            <person name="Albert R."/>
            <person name="Binder M."/>
            <person name="Bloem J."/>
            <person name="Labutti K."/>
            <person name="Salamov A."/>
            <person name="Andreopoulos B."/>
            <person name="Baker S."/>
            <person name="Barry K."/>
            <person name="Bills G."/>
            <person name="Bluhm B."/>
            <person name="Cannon C."/>
            <person name="Castanera R."/>
            <person name="Culley D."/>
            <person name="Daum C."/>
            <person name="Ezra D."/>
            <person name="Gonzalez J."/>
            <person name="Henrissat B."/>
            <person name="Kuo A."/>
            <person name="Liang C."/>
            <person name="Lipzen A."/>
            <person name="Lutzoni F."/>
            <person name="Magnuson J."/>
            <person name="Mondo S."/>
            <person name="Nolan M."/>
            <person name="Ohm R."/>
            <person name="Pangilinan J."/>
            <person name="Park H.-J."/>
            <person name="Ramirez L."/>
            <person name="Alfaro M."/>
            <person name="Sun H."/>
            <person name="Tritt A."/>
            <person name="Yoshinaga Y."/>
            <person name="Zwiers L.-H."/>
            <person name="Turgeon B."/>
            <person name="Goodwin S."/>
            <person name="Spatafora J."/>
            <person name="Crous P."/>
            <person name="Grigoriev I."/>
        </authorList>
    </citation>
    <scope>NUCLEOTIDE SEQUENCE</scope>
    <source>
        <strain evidence="2">CBS 113979</strain>
    </source>
</reference>
<dbReference type="OrthoDB" id="504210at2759"/>
<dbReference type="EMBL" id="ML977137">
    <property type="protein sequence ID" value="KAF1992494.1"/>
    <property type="molecule type" value="Genomic_DNA"/>
</dbReference>
<evidence type="ECO:0000313" key="2">
    <source>
        <dbReference type="EMBL" id="KAF1992494.1"/>
    </source>
</evidence>
<accession>A0A6G1HHD6</accession>
<sequence>MSSPSPDSPDPSTTKSKPKSKSKTITRPPPTSVIYDLTHPTETTITLPEGSTWTSGLHWHERHREELEVVRGAVWVRVGGGERAVGAVGEGDGVVKVGRGVVHEWRRAKGVEGDVVVRERSFCVGEGVGEEDEPDVGKSVFFWNVNGIILTTSSSDNSSTTSNQSFITQRLLPRALFSKMGEYTTLLHLFILFHELDNYPVFLDLSLIQSSLSGNVGRTIERLLTYFILGLAAVVGRVFGLEGVREEFMPRDLGGVWRERGRMRRRMGRGKME</sequence>
<dbReference type="InterPro" id="IPR014710">
    <property type="entry name" value="RmlC-like_jellyroll"/>
</dbReference>
<feature type="compositionally biased region" description="Low complexity" evidence="1">
    <location>
        <begin position="1"/>
        <end position="15"/>
    </location>
</feature>
<dbReference type="InterPro" id="IPR011051">
    <property type="entry name" value="RmlC_Cupin_sf"/>
</dbReference>
<proteinExistence type="predicted"/>
<dbReference type="AlphaFoldDB" id="A0A6G1HHD6"/>
<name>A0A6G1HHD6_9PEZI</name>
<evidence type="ECO:0000256" key="1">
    <source>
        <dbReference type="SAM" id="MobiDB-lite"/>
    </source>
</evidence>
<feature type="region of interest" description="Disordered" evidence="1">
    <location>
        <begin position="1"/>
        <end position="34"/>
    </location>
</feature>
<dbReference type="Proteomes" id="UP000800041">
    <property type="component" value="Unassembled WGS sequence"/>
</dbReference>